<dbReference type="Pfam" id="PF01915">
    <property type="entry name" value="Glyco_hydro_3_C"/>
    <property type="match status" value="1"/>
</dbReference>
<dbReference type="SUPFAM" id="SSF52279">
    <property type="entry name" value="Beta-D-glucan exohydrolase, C-terminal domain"/>
    <property type="match status" value="1"/>
</dbReference>
<name>A0A6V8KPF9_9ACTN</name>
<keyword evidence="4" id="KW-0326">Glycosidase</keyword>
<dbReference type="Proteomes" id="UP000482800">
    <property type="component" value="Unassembled WGS sequence"/>
</dbReference>
<evidence type="ECO:0000259" key="7">
    <source>
        <dbReference type="Pfam" id="PF01915"/>
    </source>
</evidence>
<evidence type="ECO:0000313" key="9">
    <source>
        <dbReference type="Proteomes" id="UP000482800"/>
    </source>
</evidence>
<dbReference type="SUPFAM" id="SSF51445">
    <property type="entry name" value="(Trans)glycosidases"/>
    <property type="match status" value="1"/>
</dbReference>
<feature type="domain" description="Glycoside hydrolase family 3 C-terminal" evidence="7">
    <location>
        <begin position="314"/>
        <end position="376"/>
    </location>
</feature>
<dbReference type="InterPro" id="IPR019800">
    <property type="entry name" value="Glyco_hydro_3_AS"/>
</dbReference>
<dbReference type="Pfam" id="PF00933">
    <property type="entry name" value="Glyco_hydro_3"/>
    <property type="match status" value="1"/>
</dbReference>
<comment type="caution">
    <text evidence="8">The sequence shown here is derived from an EMBL/GenBank/DDBJ whole genome shotgun (WGS) entry which is preliminary data.</text>
</comment>
<dbReference type="GO" id="GO:0005975">
    <property type="term" value="P:carbohydrate metabolic process"/>
    <property type="evidence" value="ECO:0007669"/>
    <property type="project" value="InterPro"/>
</dbReference>
<dbReference type="InterPro" id="IPR036962">
    <property type="entry name" value="Glyco_hydro_3_N_sf"/>
</dbReference>
<dbReference type="PANTHER" id="PTHR42715:SF10">
    <property type="entry name" value="BETA-GLUCOSIDASE"/>
    <property type="match status" value="1"/>
</dbReference>
<keyword evidence="9" id="KW-1185">Reference proteome</keyword>
<dbReference type="PROSITE" id="PS00775">
    <property type="entry name" value="GLYCOSYL_HYDROL_F3"/>
    <property type="match status" value="1"/>
</dbReference>
<evidence type="ECO:0000256" key="2">
    <source>
        <dbReference type="ARBA" id="ARBA00022801"/>
    </source>
</evidence>
<dbReference type="InterPro" id="IPR002772">
    <property type="entry name" value="Glyco_hydro_3_C"/>
</dbReference>
<dbReference type="InterPro" id="IPR050288">
    <property type="entry name" value="Cellulose_deg_GH3"/>
</dbReference>
<feature type="region of interest" description="Disordered" evidence="5">
    <location>
        <begin position="377"/>
        <end position="481"/>
    </location>
</feature>
<reference evidence="8 9" key="2">
    <citation type="submission" date="2020-03" db="EMBL/GenBank/DDBJ databases">
        <authorList>
            <person name="Ichikawa N."/>
            <person name="Kimura A."/>
            <person name="Kitahashi Y."/>
            <person name="Uohara A."/>
        </authorList>
    </citation>
    <scope>NUCLEOTIDE SEQUENCE [LARGE SCALE GENOMIC DNA]</scope>
    <source>
        <strain evidence="8 9">NBRC 108639</strain>
    </source>
</reference>
<feature type="domain" description="Glycoside hydrolase family 3 N-terminal" evidence="6">
    <location>
        <begin position="61"/>
        <end position="276"/>
    </location>
</feature>
<dbReference type="InterPro" id="IPR001764">
    <property type="entry name" value="Glyco_hydro_3_N"/>
</dbReference>
<dbReference type="PRINTS" id="PR00133">
    <property type="entry name" value="GLHYDRLASE3"/>
</dbReference>
<evidence type="ECO:0000256" key="3">
    <source>
        <dbReference type="ARBA" id="ARBA00023277"/>
    </source>
</evidence>
<keyword evidence="2 4" id="KW-0378">Hydrolase</keyword>
<dbReference type="InterPro" id="IPR017853">
    <property type="entry name" value="GH"/>
</dbReference>
<evidence type="ECO:0008006" key="10">
    <source>
        <dbReference type="Google" id="ProtNLM"/>
    </source>
</evidence>
<accession>A0A6V8KPF9</accession>
<evidence type="ECO:0000256" key="1">
    <source>
        <dbReference type="ARBA" id="ARBA00005336"/>
    </source>
</evidence>
<dbReference type="GO" id="GO:0004553">
    <property type="term" value="F:hydrolase activity, hydrolyzing O-glycosyl compounds"/>
    <property type="evidence" value="ECO:0007669"/>
    <property type="project" value="InterPro"/>
</dbReference>
<dbReference type="InterPro" id="IPR036881">
    <property type="entry name" value="Glyco_hydro_3_C_sf"/>
</dbReference>
<keyword evidence="3" id="KW-0119">Carbohydrate metabolism</keyword>
<protein>
    <recommendedName>
        <fullName evidence="10">Glycoside hydrolase family 3 N-terminal domain-containing protein</fullName>
    </recommendedName>
</protein>
<dbReference type="AlphaFoldDB" id="A0A6V8KPF9"/>
<dbReference type="Gene3D" id="3.20.20.300">
    <property type="entry name" value="Glycoside hydrolase, family 3, N-terminal domain"/>
    <property type="match status" value="1"/>
</dbReference>
<reference evidence="8 9" key="1">
    <citation type="submission" date="2020-03" db="EMBL/GenBank/DDBJ databases">
        <title>Whole genome shotgun sequence of Phytohabitans houttuyneae NBRC 108639.</title>
        <authorList>
            <person name="Komaki H."/>
            <person name="Tamura T."/>
        </authorList>
    </citation>
    <scope>NUCLEOTIDE SEQUENCE [LARGE SCALE GENOMIC DNA]</scope>
    <source>
        <strain evidence="8 9">NBRC 108639</strain>
    </source>
</reference>
<evidence type="ECO:0000256" key="5">
    <source>
        <dbReference type="SAM" id="MobiDB-lite"/>
    </source>
</evidence>
<dbReference type="RefSeq" id="WP_246274642.1">
    <property type="nucleotide sequence ID" value="NZ_BLPF01000004.1"/>
</dbReference>
<evidence type="ECO:0000259" key="6">
    <source>
        <dbReference type="Pfam" id="PF00933"/>
    </source>
</evidence>
<sequence length="481" mass="50302">MSVIEDALAALDLETKVKLLSGQDFWTLPAIPEIGLRSLVMSDGPIGLRGIGWRPDDPSIALPSPTALAATWDPELARTAGRALGQEARRKGVHVLLAPTVNLHRSPLGGRHFECYSEDPLLTGEIGAAYMAGVQDQGVGTTVKHFVANDSETDRFTVDVRVGERALRELYLAPFERIVGAGAWGVMAAYNGVNGSTMTEHADLQIGVLKREWGFDGVIVSDWTAARTTAPAANGGLDVVMPASGDPWGQALVAAVRSGEVPEEVIDDKVRRVLRLAARVGILDGAEPAVAESARPSTLDGAAVARKAATRSFVLARNEGGLLPLDPARLRTVAVSGALAADARVQGGGSALVQPAHVISPLDGLTAALAGEQTMAVGARPPRTRRWSTPPPSATPSAPTRAAGCRSPKVHSGPTSPVCSARPAGASSSVRRCPARTSAGWASRHPACHRPTSPSSRSPRVSRPPWAARTSWRSSASATSR</sequence>
<gene>
    <name evidence="8" type="ORF">Phou_094700</name>
</gene>
<dbReference type="Gene3D" id="3.40.50.1700">
    <property type="entry name" value="Glycoside hydrolase family 3 C-terminal domain"/>
    <property type="match status" value="1"/>
</dbReference>
<comment type="similarity">
    <text evidence="1 4">Belongs to the glycosyl hydrolase 3 family.</text>
</comment>
<proteinExistence type="inferred from homology"/>
<feature type="compositionally biased region" description="Low complexity" evidence="5">
    <location>
        <begin position="450"/>
        <end position="481"/>
    </location>
</feature>
<dbReference type="PANTHER" id="PTHR42715">
    <property type="entry name" value="BETA-GLUCOSIDASE"/>
    <property type="match status" value="1"/>
</dbReference>
<dbReference type="EMBL" id="BLPF01000004">
    <property type="protein sequence ID" value="GFJ85290.1"/>
    <property type="molecule type" value="Genomic_DNA"/>
</dbReference>
<evidence type="ECO:0000256" key="4">
    <source>
        <dbReference type="RuleBase" id="RU361161"/>
    </source>
</evidence>
<organism evidence="8 9">
    <name type="scientific">Phytohabitans houttuyneae</name>
    <dbReference type="NCBI Taxonomy" id="1076126"/>
    <lineage>
        <taxon>Bacteria</taxon>
        <taxon>Bacillati</taxon>
        <taxon>Actinomycetota</taxon>
        <taxon>Actinomycetes</taxon>
        <taxon>Micromonosporales</taxon>
        <taxon>Micromonosporaceae</taxon>
    </lineage>
</organism>
<evidence type="ECO:0000313" key="8">
    <source>
        <dbReference type="EMBL" id="GFJ85290.1"/>
    </source>
</evidence>